<evidence type="ECO:0000256" key="7">
    <source>
        <dbReference type="ARBA" id="ARBA00023177"/>
    </source>
</evidence>
<feature type="transmembrane region" description="Helical" evidence="8">
    <location>
        <begin position="228"/>
        <end position="251"/>
    </location>
</feature>
<reference evidence="11" key="1">
    <citation type="submission" date="2016-11" db="EMBL/GenBank/DDBJ databases">
        <authorList>
            <person name="Varghese N."/>
            <person name="Submissions S."/>
        </authorList>
    </citation>
    <scope>NUCLEOTIDE SEQUENCE [LARGE SCALE GENOMIC DNA]</scope>
    <source>
        <strain evidence="11">DSM 100564</strain>
    </source>
</reference>
<dbReference type="GO" id="GO:0008519">
    <property type="term" value="F:ammonium channel activity"/>
    <property type="evidence" value="ECO:0007669"/>
    <property type="project" value="InterPro"/>
</dbReference>
<feature type="transmembrane region" description="Helical" evidence="8">
    <location>
        <begin position="190"/>
        <end position="213"/>
    </location>
</feature>
<keyword evidence="5 8" id="KW-1133">Transmembrane helix</keyword>
<dbReference type="Gene3D" id="1.10.3430.10">
    <property type="entry name" value="Ammonium transporter AmtB like domains"/>
    <property type="match status" value="1"/>
</dbReference>
<protein>
    <recommendedName>
        <fullName evidence="8">Ammonium transporter</fullName>
    </recommendedName>
</protein>
<dbReference type="PANTHER" id="PTHR11730:SF6">
    <property type="entry name" value="AMMONIUM TRANSPORTER"/>
    <property type="match status" value="1"/>
</dbReference>
<dbReference type="GO" id="GO:0005886">
    <property type="term" value="C:plasma membrane"/>
    <property type="evidence" value="ECO:0007669"/>
    <property type="project" value="UniProtKB-SubCell"/>
</dbReference>
<evidence type="ECO:0000256" key="2">
    <source>
        <dbReference type="ARBA" id="ARBA00005887"/>
    </source>
</evidence>
<feature type="transmembrane region" description="Helical" evidence="8">
    <location>
        <begin position="158"/>
        <end position="178"/>
    </location>
</feature>
<gene>
    <name evidence="10" type="ORF">SAMN05444000_1014</name>
</gene>
<sequence>MNSLDILWVVICCALVFLMQAGFLCLESGLTRTKNSINVAIKNLADFCLTTIVFWAVGYSLMFGTSQLGVWGRGLVFPDFSEISAQETTFFLFQVMFCGATVTIISGAVAERLQFGGYLIVALLVSGLVYPVAGHWAWSSLNGGEPGFLARYGFVDFAGSSVVHSVGGWSALALLIIVGPRLGRFDGSIMTAGSNLPIATLGVLLLFVGWLGFNGGSTLAMNEDVPSILVNTVIAGSAGALAAGGLGYAVNNNLNVTQFMNGTLGGLVAVTANCFAVTTPVAALIGIVGGMIVVFAEKLLERLELDDAVGAIPVHLAAGIWGTVATGLYGNLDILGTGLSRLEQVGIQLIGVFVYGAWAFGVSYVLFSLVDRVLPFRVSEEHELMGLNLSEHGIRQETEGVTPVTSNS</sequence>
<evidence type="ECO:0000256" key="6">
    <source>
        <dbReference type="ARBA" id="ARBA00023136"/>
    </source>
</evidence>
<keyword evidence="11" id="KW-1185">Reference proteome</keyword>
<dbReference type="RefSeq" id="WP_073248132.1">
    <property type="nucleotide sequence ID" value="NZ_FQZQ01000001.1"/>
</dbReference>
<organism evidence="10 11">
    <name type="scientific">Shimia gijangensis</name>
    <dbReference type="NCBI Taxonomy" id="1470563"/>
    <lineage>
        <taxon>Bacteria</taxon>
        <taxon>Pseudomonadati</taxon>
        <taxon>Pseudomonadota</taxon>
        <taxon>Alphaproteobacteria</taxon>
        <taxon>Rhodobacterales</taxon>
        <taxon>Roseobacteraceae</taxon>
    </lineage>
</organism>
<feature type="transmembrane region" description="Helical" evidence="8">
    <location>
        <begin position="47"/>
        <end position="70"/>
    </location>
</feature>
<feature type="transmembrane region" description="Helical" evidence="8">
    <location>
        <begin position="308"/>
        <end position="329"/>
    </location>
</feature>
<feature type="transmembrane region" description="Helical" evidence="8">
    <location>
        <begin position="90"/>
        <end position="110"/>
    </location>
</feature>
<keyword evidence="4 8" id="KW-0812">Transmembrane</keyword>
<feature type="domain" description="Ammonium transporter AmtB-like" evidence="9">
    <location>
        <begin position="7"/>
        <end position="393"/>
    </location>
</feature>
<dbReference type="InterPro" id="IPR018047">
    <property type="entry name" value="Ammonium_transpt_CS"/>
</dbReference>
<dbReference type="InterPro" id="IPR029020">
    <property type="entry name" value="Ammonium/urea_transptr"/>
</dbReference>
<dbReference type="InterPro" id="IPR024041">
    <property type="entry name" value="NH4_transpt_AmtB-like_dom"/>
</dbReference>
<evidence type="ECO:0000256" key="3">
    <source>
        <dbReference type="ARBA" id="ARBA00022448"/>
    </source>
</evidence>
<feature type="transmembrane region" description="Helical" evidence="8">
    <location>
        <begin position="6"/>
        <end position="26"/>
    </location>
</feature>
<evidence type="ECO:0000313" key="10">
    <source>
        <dbReference type="EMBL" id="SHI38157.1"/>
    </source>
</evidence>
<dbReference type="Proteomes" id="UP000183982">
    <property type="component" value="Unassembled WGS sequence"/>
</dbReference>
<evidence type="ECO:0000313" key="11">
    <source>
        <dbReference type="Proteomes" id="UP000183982"/>
    </source>
</evidence>
<evidence type="ECO:0000256" key="4">
    <source>
        <dbReference type="ARBA" id="ARBA00022692"/>
    </source>
</evidence>
<dbReference type="EMBL" id="FQZQ01000001">
    <property type="protein sequence ID" value="SHI38157.1"/>
    <property type="molecule type" value="Genomic_DNA"/>
</dbReference>
<keyword evidence="6 8" id="KW-0472">Membrane</keyword>
<dbReference type="GO" id="GO:0097272">
    <property type="term" value="P:ammonium homeostasis"/>
    <property type="evidence" value="ECO:0007669"/>
    <property type="project" value="TreeGrafter"/>
</dbReference>
<dbReference type="STRING" id="1470563.SAMN05444000_1014"/>
<dbReference type="AlphaFoldDB" id="A0A1M6AP26"/>
<feature type="transmembrane region" description="Helical" evidence="8">
    <location>
        <begin position="349"/>
        <end position="370"/>
    </location>
</feature>
<keyword evidence="3 8" id="KW-0813">Transport</keyword>
<proteinExistence type="inferred from homology"/>
<evidence type="ECO:0000256" key="8">
    <source>
        <dbReference type="RuleBase" id="RU362002"/>
    </source>
</evidence>
<dbReference type="NCBIfam" id="TIGR00836">
    <property type="entry name" value="amt"/>
    <property type="match status" value="1"/>
</dbReference>
<evidence type="ECO:0000259" key="9">
    <source>
        <dbReference type="Pfam" id="PF00909"/>
    </source>
</evidence>
<dbReference type="Pfam" id="PF00909">
    <property type="entry name" value="Ammonium_transp"/>
    <property type="match status" value="1"/>
</dbReference>
<dbReference type="OrthoDB" id="9814202at2"/>
<dbReference type="InterPro" id="IPR001905">
    <property type="entry name" value="Ammonium_transpt"/>
</dbReference>
<comment type="similarity">
    <text evidence="2 8">Belongs to the ammonia transporter channel (TC 1.A.11.2) family.</text>
</comment>
<keyword evidence="7 8" id="KW-0924">Ammonia transport</keyword>
<dbReference type="SUPFAM" id="SSF111352">
    <property type="entry name" value="Ammonium transporter"/>
    <property type="match status" value="1"/>
</dbReference>
<dbReference type="PROSITE" id="PS01219">
    <property type="entry name" value="AMMONIUM_TRANSP"/>
    <property type="match status" value="1"/>
</dbReference>
<evidence type="ECO:0000256" key="5">
    <source>
        <dbReference type="ARBA" id="ARBA00022989"/>
    </source>
</evidence>
<dbReference type="PANTHER" id="PTHR11730">
    <property type="entry name" value="AMMONIUM TRANSPORTER"/>
    <property type="match status" value="1"/>
</dbReference>
<feature type="transmembrane region" description="Helical" evidence="8">
    <location>
        <begin position="117"/>
        <end position="138"/>
    </location>
</feature>
<comment type="subcellular location">
    <subcellularLocation>
        <location evidence="8">Cell membrane</location>
        <topology evidence="8">Multi-pass membrane protein</topology>
    </subcellularLocation>
    <subcellularLocation>
        <location evidence="1">Membrane</location>
        <topology evidence="1">Multi-pass membrane protein</topology>
    </subcellularLocation>
</comment>
<accession>A0A1M6AP26</accession>
<evidence type="ECO:0000256" key="1">
    <source>
        <dbReference type="ARBA" id="ARBA00004141"/>
    </source>
</evidence>
<name>A0A1M6AP26_9RHOB</name>
<feature type="transmembrane region" description="Helical" evidence="8">
    <location>
        <begin position="263"/>
        <end position="296"/>
    </location>
</feature>